<evidence type="ECO:0000256" key="3">
    <source>
        <dbReference type="ARBA" id="ARBA00023210"/>
    </source>
</evidence>
<keyword evidence="3 6" id="KW-0717">Septation</keyword>
<comment type="subunit">
    <text evidence="5 6">Interacts with MinD and FtsZ.</text>
</comment>
<comment type="similarity">
    <text evidence="1 6">Belongs to the MinC family.</text>
</comment>
<accession>A0A1S2LFH9</accession>
<reference evidence="9 10" key="1">
    <citation type="submission" date="2016-10" db="EMBL/GenBank/DDBJ databases">
        <title>Draft genome sequences of four alkaliphilic bacteria belonging to the Anaerobacillus genus.</title>
        <authorList>
            <person name="Bassil N.M."/>
            <person name="Lloyd J.R."/>
        </authorList>
    </citation>
    <scope>NUCLEOTIDE SEQUENCE [LARGE SCALE GENOMIC DNA]</scope>
    <source>
        <strain evidence="9 10">DSM 15340</strain>
    </source>
</reference>
<organism evidence="9 10">
    <name type="scientific">Anaerobacillus arseniciselenatis</name>
    <dbReference type="NCBI Taxonomy" id="85682"/>
    <lineage>
        <taxon>Bacteria</taxon>
        <taxon>Bacillati</taxon>
        <taxon>Bacillota</taxon>
        <taxon>Bacilli</taxon>
        <taxon>Bacillales</taxon>
        <taxon>Bacillaceae</taxon>
        <taxon>Anaerobacillus</taxon>
    </lineage>
</organism>
<evidence type="ECO:0000256" key="6">
    <source>
        <dbReference type="HAMAP-Rule" id="MF_00267"/>
    </source>
</evidence>
<dbReference type="InterPro" id="IPR005526">
    <property type="entry name" value="Septum_form_inhib_MinC_C"/>
</dbReference>
<dbReference type="Gene3D" id="3.30.160.540">
    <property type="match status" value="1"/>
</dbReference>
<dbReference type="InterPro" id="IPR055219">
    <property type="entry name" value="MinC_N_1"/>
</dbReference>
<dbReference type="OrthoDB" id="9790810at2"/>
<dbReference type="EMBL" id="MLQQ01000040">
    <property type="protein sequence ID" value="OIJ10265.1"/>
    <property type="molecule type" value="Genomic_DNA"/>
</dbReference>
<dbReference type="Pfam" id="PF03775">
    <property type="entry name" value="MinC_C"/>
    <property type="match status" value="1"/>
</dbReference>
<feature type="domain" description="Septum site-determining protein MinC N-terminal" evidence="8">
    <location>
        <begin position="7"/>
        <end position="84"/>
    </location>
</feature>
<dbReference type="SUPFAM" id="SSF63848">
    <property type="entry name" value="Cell-division inhibitor MinC, C-terminal domain"/>
    <property type="match status" value="1"/>
</dbReference>
<dbReference type="InterPro" id="IPR036145">
    <property type="entry name" value="MinC_C_sf"/>
</dbReference>
<keyword evidence="4 6" id="KW-0131">Cell cycle</keyword>
<evidence type="ECO:0000256" key="1">
    <source>
        <dbReference type="ARBA" id="ARBA00006291"/>
    </source>
</evidence>
<dbReference type="HAMAP" id="MF_00267">
    <property type="entry name" value="MinC"/>
    <property type="match status" value="1"/>
</dbReference>
<dbReference type="GO" id="GO:1901891">
    <property type="term" value="P:regulation of cell septum assembly"/>
    <property type="evidence" value="ECO:0007669"/>
    <property type="project" value="InterPro"/>
</dbReference>
<dbReference type="InterPro" id="IPR013033">
    <property type="entry name" value="MinC"/>
</dbReference>
<evidence type="ECO:0000259" key="8">
    <source>
        <dbReference type="Pfam" id="PF22642"/>
    </source>
</evidence>
<feature type="domain" description="Septum formation inhibitor MinC C-terminal" evidence="7">
    <location>
        <begin position="107"/>
        <end position="206"/>
    </location>
</feature>
<evidence type="ECO:0000256" key="4">
    <source>
        <dbReference type="ARBA" id="ARBA00023306"/>
    </source>
</evidence>
<evidence type="ECO:0000256" key="5">
    <source>
        <dbReference type="ARBA" id="ARBA00046874"/>
    </source>
</evidence>
<evidence type="ECO:0000259" key="7">
    <source>
        <dbReference type="Pfam" id="PF03775"/>
    </source>
</evidence>
<proteinExistence type="inferred from homology"/>
<comment type="function">
    <text evidence="6">Cell division inhibitor that blocks the formation of polar Z ring septums. Rapidly oscillates between the poles of the cell to destabilize FtsZ filaments that have formed before they mature into polar Z rings. Prevents FtsZ polymerization.</text>
</comment>
<evidence type="ECO:0000256" key="2">
    <source>
        <dbReference type="ARBA" id="ARBA00022618"/>
    </source>
</evidence>
<dbReference type="RefSeq" id="WP_071314029.1">
    <property type="nucleotide sequence ID" value="NZ_MLQQ01000040.1"/>
</dbReference>
<dbReference type="InterPro" id="IPR016098">
    <property type="entry name" value="CAP/MinC_C"/>
</dbReference>
<dbReference type="Gene3D" id="2.160.20.70">
    <property type="match status" value="1"/>
</dbReference>
<comment type="caution">
    <text evidence="9">The sequence shown here is derived from an EMBL/GenBank/DDBJ whole genome shotgun (WGS) entry which is preliminary data.</text>
</comment>
<name>A0A1S2LFH9_9BACI</name>
<dbReference type="GO" id="GO:0000917">
    <property type="term" value="P:division septum assembly"/>
    <property type="evidence" value="ECO:0007669"/>
    <property type="project" value="UniProtKB-KW"/>
</dbReference>
<evidence type="ECO:0000313" key="9">
    <source>
        <dbReference type="EMBL" id="OIJ10265.1"/>
    </source>
</evidence>
<keyword evidence="10" id="KW-1185">Reference proteome</keyword>
<dbReference type="AlphaFoldDB" id="A0A1S2LFH9"/>
<dbReference type="PANTHER" id="PTHR34108">
    <property type="entry name" value="SEPTUM SITE-DETERMINING PROTEIN MINC"/>
    <property type="match status" value="1"/>
</dbReference>
<sequence length="221" mass="24461">MQKTNYVTVRGTKEGLILYLNDECSFPELVNELEEKLSSKYSQTREGPAVEVKVSVGNRYLTEEQTEQIKTVINDRKNLVINTIDSNVITKEDAESLRKEAQTSTVVKVIRSGQVLQIQGDLLLLGDVNPGGTVMATGNIYVMGVLRGIAHAGCDGNEDSVITASKMEPSQLRIAEVVNRSPDTKDNEVHEMECAYIGKDNKIAIERVQHMGKLRPKITNV</sequence>
<gene>
    <name evidence="6" type="primary">minC</name>
    <name evidence="9" type="ORF">BKP35_14300</name>
</gene>
<dbReference type="Pfam" id="PF22642">
    <property type="entry name" value="MinC_N_1"/>
    <property type="match status" value="1"/>
</dbReference>
<protein>
    <recommendedName>
        <fullName evidence="6">Probable septum site-determining protein MinC</fullName>
    </recommendedName>
</protein>
<dbReference type="GO" id="GO:0000902">
    <property type="term" value="P:cell morphogenesis"/>
    <property type="evidence" value="ECO:0007669"/>
    <property type="project" value="InterPro"/>
</dbReference>
<dbReference type="PANTHER" id="PTHR34108:SF1">
    <property type="entry name" value="SEPTUM SITE-DETERMINING PROTEIN MINC"/>
    <property type="match status" value="1"/>
</dbReference>
<keyword evidence="2 6" id="KW-0132">Cell division</keyword>
<evidence type="ECO:0000313" key="10">
    <source>
        <dbReference type="Proteomes" id="UP000180098"/>
    </source>
</evidence>
<dbReference type="NCBIfam" id="TIGR01222">
    <property type="entry name" value="minC"/>
    <property type="match status" value="1"/>
</dbReference>
<dbReference type="Proteomes" id="UP000180098">
    <property type="component" value="Unassembled WGS sequence"/>
</dbReference>